<dbReference type="EMBL" id="JXST01000049">
    <property type="protein sequence ID" value="KIU14227.1"/>
    <property type="molecule type" value="Genomic_DNA"/>
</dbReference>
<dbReference type="Proteomes" id="UP000032221">
    <property type="component" value="Unassembled WGS sequence"/>
</dbReference>
<name>A0A0D1L7C1_9MYCO</name>
<dbReference type="OrthoDB" id="4733995at2"/>
<accession>A0A0D1L7C1</accession>
<gene>
    <name evidence="1" type="ORF">TL10_25520</name>
</gene>
<dbReference type="RefSeq" id="WP_043987852.1">
    <property type="nucleotide sequence ID" value="NZ_JXST01000049.1"/>
</dbReference>
<comment type="caution">
    <text evidence="1">The sequence shown here is derived from an EMBL/GenBank/DDBJ whole genome shotgun (WGS) entry which is preliminary data.</text>
</comment>
<reference evidence="1 2" key="1">
    <citation type="submission" date="2015-01" db="EMBL/GenBank/DDBJ databases">
        <title>Genome sequence of Mycobacterium llatzerense and Mycobacterium immunogenum recovered from brain abscess.</title>
        <authorList>
            <person name="Greninger A.L."/>
            <person name="Langelier C."/>
            <person name="Cunningham G."/>
            <person name="Chiu C.Y."/>
            <person name="Miller S."/>
        </authorList>
    </citation>
    <scope>NUCLEOTIDE SEQUENCE [LARGE SCALE GENOMIC DNA]</scope>
    <source>
        <strain evidence="1 2">CLUC14</strain>
    </source>
</reference>
<organism evidence="1 2">
    <name type="scientific">Mycolicibacterium llatzerense</name>
    <dbReference type="NCBI Taxonomy" id="280871"/>
    <lineage>
        <taxon>Bacteria</taxon>
        <taxon>Bacillati</taxon>
        <taxon>Actinomycetota</taxon>
        <taxon>Actinomycetes</taxon>
        <taxon>Mycobacteriales</taxon>
        <taxon>Mycobacteriaceae</taxon>
        <taxon>Mycolicibacterium</taxon>
    </lineage>
</organism>
<keyword evidence="2" id="KW-1185">Reference proteome</keyword>
<dbReference type="PATRIC" id="fig|280871.6.peg.5290"/>
<dbReference type="AlphaFoldDB" id="A0A0D1L7C1"/>
<proteinExistence type="predicted"/>
<evidence type="ECO:0000313" key="1">
    <source>
        <dbReference type="EMBL" id="KIU14227.1"/>
    </source>
</evidence>
<protein>
    <submittedName>
        <fullName evidence="1">Uncharacterized protein</fullName>
    </submittedName>
</protein>
<evidence type="ECO:0000313" key="2">
    <source>
        <dbReference type="Proteomes" id="UP000032221"/>
    </source>
</evidence>
<sequence length="101" mass="10929">MGILDGAMAGGTVLCWSVALQHPTSRGNDFLIYALAEDSDESAKAVEAALKAAQPGEFVCIPVRFTNQIHATNVYIQPHMWGMWCVVQQAIDVNQMYGSTA</sequence>